<name>A0A2P2QAW9_RHIMU</name>
<dbReference type="GO" id="GO:0015031">
    <property type="term" value="P:protein transport"/>
    <property type="evidence" value="ECO:0007669"/>
    <property type="project" value="UniProtKB-KW"/>
</dbReference>
<evidence type="ECO:0000259" key="4">
    <source>
        <dbReference type="Pfam" id="PF03081"/>
    </source>
</evidence>
<organism evidence="5">
    <name type="scientific">Rhizophora mucronata</name>
    <name type="common">Asiatic mangrove</name>
    <dbReference type="NCBI Taxonomy" id="61149"/>
    <lineage>
        <taxon>Eukaryota</taxon>
        <taxon>Viridiplantae</taxon>
        <taxon>Streptophyta</taxon>
        <taxon>Embryophyta</taxon>
        <taxon>Tracheophyta</taxon>
        <taxon>Spermatophyta</taxon>
        <taxon>Magnoliopsida</taxon>
        <taxon>eudicotyledons</taxon>
        <taxon>Gunneridae</taxon>
        <taxon>Pentapetalae</taxon>
        <taxon>rosids</taxon>
        <taxon>fabids</taxon>
        <taxon>Malpighiales</taxon>
        <taxon>Rhizophoraceae</taxon>
        <taxon>Rhizophora</taxon>
    </lineage>
</organism>
<dbReference type="InterPro" id="IPR016159">
    <property type="entry name" value="Cullin_repeat-like_dom_sf"/>
</dbReference>
<dbReference type="Pfam" id="PF03081">
    <property type="entry name" value="Exo70_C"/>
    <property type="match status" value="1"/>
</dbReference>
<comment type="function">
    <text evidence="3">Component of the exocyst complex.</text>
</comment>
<sequence>MRYERATWSSILSLLKLEGNISSNSVLRTLLKERFRSFYLAFEDVYRNQTAWVIPDAQLREDLQISISLNVIRAYQTFVGMHANHISDNHIKYSADDLEAFLLDLFEGSPRSMQSSNKRY</sequence>
<reference evidence="5" key="1">
    <citation type="submission" date="2018-02" db="EMBL/GenBank/DDBJ databases">
        <title>Rhizophora mucronata_Transcriptome.</title>
        <authorList>
            <person name="Meera S.P."/>
            <person name="Sreeshan A."/>
            <person name="Augustine A."/>
        </authorList>
    </citation>
    <scope>NUCLEOTIDE SEQUENCE</scope>
    <source>
        <tissue evidence="5">Leaf</tissue>
    </source>
</reference>
<keyword evidence="3" id="KW-0268">Exocytosis</keyword>
<evidence type="ECO:0000256" key="1">
    <source>
        <dbReference type="ARBA" id="ARBA00006756"/>
    </source>
</evidence>
<dbReference type="PANTHER" id="PTHR12542">
    <property type="entry name" value="EXOCYST COMPLEX PROTEIN EXO70"/>
    <property type="match status" value="1"/>
</dbReference>
<dbReference type="GO" id="GO:0005546">
    <property type="term" value="F:phosphatidylinositol-4,5-bisphosphate binding"/>
    <property type="evidence" value="ECO:0007669"/>
    <property type="project" value="InterPro"/>
</dbReference>
<keyword evidence="3" id="KW-0653">Protein transport</keyword>
<dbReference type="PANTHER" id="PTHR12542:SF49">
    <property type="entry name" value="EXOCYST SUBUNIT EXO70 FAMILY PROTEIN"/>
    <property type="match status" value="1"/>
</dbReference>
<dbReference type="EMBL" id="GGEC01083590">
    <property type="protein sequence ID" value="MBX64074.1"/>
    <property type="molecule type" value="Transcribed_RNA"/>
</dbReference>
<evidence type="ECO:0000313" key="5">
    <source>
        <dbReference type="EMBL" id="MBX64074.1"/>
    </source>
</evidence>
<dbReference type="AlphaFoldDB" id="A0A2P2QAW9"/>
<proteinExistence type="inferred from homology"/>
<keyword evidence="2 3" id="KW-0813">Transport</keyword>
<dbReference type="GO" id="GO:0006887">
    <property type="term" value="P:exocytosis"/>
    <property type="evidence" value="ECO:0007669"/>
    <property type="project" value="UniProtKB-KW"/>
</dbReference>
<accession>A0A2P2QAW9</accession>
<dbReference type="InterPro" id="IPR046364">
    <property type="entry name" value="Exo70_C"/>
</dbReference>
<dbReference type="Gene3D" id="1.20.1280.170">
    <property type="entry name" value="Exocyst complex component Exo70"/>
    <property type="match status" value="1"/>
</dbReference>
<evidence type="ECO:0000256" key="3">
    <source>
        <dbReference type="RuleBase" id="RU365026"/>
    </source>
</evidence>
<dbReference type="InterPro" id="IPR004140">
    <property type="entry name" value="Exo70"/>
</dbReference>
<dbReference type="SUPFAM" id="SSF74788">
    <property type="entry name" value="Cullin repeat-like"/>
    <property type="match status" value="1"/>
</dbReference>
<evidence type="ECO:0000256" key="2">
    <source>
        <dbReference type="ARBA" id="ARBA00022448"/>
    </source>
</evidence>
<protein>
    <recommendedName>
        <fullName evidence="3">Exocyst subunit Exo70 family protein</fullName>
    </recommendedName>
</protein>
<dbReference type="GO" id="GO:0000145">
    <property type="term" value="C:exocyst"/>
    <property type="evidence" value="ECO:0007669"/>
    <property type="project" value="InterPro"/>
</dbReference>
<comment type="similarity">
    <text evidence="1 3">Belongs to the EXO70 family.</text>
</comment>
<feature type="domain" description="Exocyst complex subunit Exo70 C-terminal" evidence="4">
    <location>
        <begin position="2"/>
        <end position="104"/>
    </location>
</feature>